<protein>
    <submittedName>
        <fullName evidence="1">Uncharacterized protein</fullName>
    </submittedName>
</protein>
<proteinExistence type="predicted"/>
<dbReference type="EMBL" id="VJZC01000002">
    <property type="protein sequence ID" value="MPY55731.1"/>
    <property type="molecule type" value="Genomic_DNA"/>
</dbReference>
<evidence type="ECO:0000313" key="2">
    <source>
        <dbReference type="Proteomes" id="UP000400924"/>
    </source>
</evidence>
<dbReference type="RefSeq" id="WP_152769216.1">
    <property type="nucleotide sequence ID" value="NZ_VJZC01000002.1"/>
</dbReference>
<gene>
    <name evidence="1" type="ORF">FNH08_00555</name>
</gene>
<accession>A0A5N8X8D0</accession>
<keyword evidence="2" id="KW-1185">Reference proteome</keyword>
<name>A0A5N8X8D0_9ACTN</name>
<sequence length="543" mass="57796">MTPQQPAPIVPFVPVEPDADWETVRARVTDGLAATVPDAWSDHNPVDPGVTLAEVAAFGLADLHYRVAERHFDAWPLEVRGWEPDADRSWHATLPRGSLTAIAAALASSRPTSAAVLEPLIRACPSPSDAGALLSRPPWSAAFGASHRPAVIALMRARLVRQVAQEQAHIVAEAVAAQQGSADPVATRDARAAAELAGTLPLWDEEIVSLVRRERRRLTQEALVARLAEVRAATAATAPAVRAALAGDGLGPAEVRIAMAAGPRPPDTVPEDLEDPRGRTHIWPPHPIQSLTCEPVTAEDYARRARAHPGVRRAWAVPGRLEGVAWNGLPTGRLASVAVDPKAPAITLVVEPEDRHPTDRDEFLRAVLRTAVGPEAGTPCPDWRATVNDVAPRRVICDEVGAGLLAEQRVLVKGTLITGIGVDRAALVTEVRARISAYFAAGRPESRVPAAERPVDGPWPRIDQPTEGWIPGAPIRFTEVVEAIVADIAVRGVEDLRMKVEGGPEFVTLAHGSLPLAGNAVPKLADADCLRVRFALVTGCADA</sequence>
<evidence type="ECO:0000313" key="1">
    <source>
        <dbReference type="EMBL" id="MPY55731.1"/>
    </source>
</evidence>
<comment type="caution">
    <text evidence="1">The sequence shown here is derived from an EMBL/GenBank/DDBJ whole genome shotgun (WGS) entry which is preliminary data.</text>
</comment>
<reference evidence="1 2" key="1">
    <citation type="submission" date="2019-07" db="EMBL/GenBank/DDBJ databases">
        <title>New species of Amycolatopsis and Streptomyces.</title>
        <authorList>
            <person name="Duangmal K."/>
            <person name="Teo W.F.A."/>
            <person name="Lipun K."/>
        </authorList>
    </citation>
    <scope>NUCLEOTIDE SEQUENCE [LARGE SCALE GENOMIC DNA]</scope>
    <source>
        <strain evidence="1 2">NBRC 106415</strain>
    </source>
</reference>
<dbReference type="AlphaFoldDB" id="A0A5N8X8D0"/>
<organism evidence="1 2">
    <name type="scientific">Streptomyces spongiae</name>
    <dbReference type="NCBI Taxonomy" id="565072"/>
    <lineage>
        <taxon>Bacteria</taxon>
        <taxon>Bacillati</taxon>
        <taxon>Actinomycetota</taxon>
        <taxon>Actinomycetes</taxon>
        <taxon>Kitasatosporales</taxon>
        <taxon>Streptomycetaceae</taxon>
        <taxon>Streptomyces</taxon>
    </lineage>
</organism>
<dbReference type="Proteomes" id="UP000400924">
    <property type="component" value="Unassembled WGS sequence"/>
</dbReference>
<dbReference type="OrthoDB" id="8376804at2"/>